<dbReference type="EMBL" id="LXHQ01000035">
    <property type="protein sequence ID" value="OAV24478.1"/>
    <property type="molecule type" value="Genomic_DNA"/>
</dbReference>
<organism evidence="1 2">
    <name type="scientific">Moraxella catarrhalis</name>
    <name type="common">Branhamella catarrhalis</name>
    <dbReference type="NCBI Taxonomy" id="480"/>
    <lineage>
        <taxon>Bacteria</taxon>
        <taxon>Pseudomonadati</taxon>
        <taxon>Pseudomonadota</taxon>
        <taxon>Gammaproteobacteria</taxon>
        <taxon>Moraxellales</taxon>
        <taxon>Moraxellaceae</taxon>
        <taxon>Moraxella</taxon>
    </lineage>
</organism>
<evidence type="ECO:0000313" key="1">
    <source>
        <dbReference type="EMBL" id="OAV24478.1"/>
    </source>
</evidence>
<proteinExistence type="predicted"/>
<dbReference type="Proteomes" id="UP000078295">
    <property type="component" value="Unassembled WGS sequence"/>
</dbReference>
<gene>
    <name evidence="1" type="ORF">AO370_1424</name>
</gene>
<sequence length="49" mass="5464">MAYLIIDSQINHINQIISTVIGTCQIGYMPKCHIKLSVGIKYSLSDIII</sequence>
<evidence type="ECO:0000313" key="2">
    <source>
        <dbReference type="Proteomes" id="UP000078295"/>
    </source>
</evidence>
<reference evidence="1 2" key="1">
    <citation type="journal article" date="2016" name="Genome Biol. Evol.">
        <title>Comparative Genomic Analyses of the Moraxella catarrhalis Serosensitive and Seroresistant Lineages Demonstrate Their Independent Evolution.</title>
        <authorList>
            <person name="Earl J.P."/>
            <person name="de Vries S.P."/>
            <person name="Ahmed A."/>
            <person name="Powell E."/>
            <person name="Schultz M.P."/>
            <person name="Hermans P.W."/>
            <person name="Hill D.J."/>
            <person name="Zhou Z."/>
            <person name="Constantinidou C.I."/>
            <person name="Hu F.Z."/>
            <person name="Bootsma H.J."/>
            <person name="Ehrlich G.D."/>
        </authorList>
    </citation>
    <scope>NUCLEOTIDE SEQUENCE [LARGE SCALE GENOMIC DNA]</scope>
    <source>
        <strain evidence="1 2">F23</strain>
    </source>
</reference>
<accession>A0AB36DMB6</accession>
<name>A0AB36DMB6_MORCA</name>
<protein>
    <submittedName>
        <fullName evidence="1">Uncharacterized protein</fullName>
    </submittedName>
</protein>
<dbReference type="AlphaFoldDB" id="A0AB36DMB6"/>
<comment type="caution">
    <text evidence="1">The sequence shown here is derived from an EMBL/GenBank/DDBJ whole genome shotgun (WGS) entry which is preliminary data.</text>
</comment>